<sequence>IEIIVYVNIKTGKEQISFWRIEQLTLVSDDSLLVRFASLKNRETTDISGLSVKIIIPTSLPFSIEFRGQRLLWFNV</sequence>
<comment type="caution">
    <text evidence="1">The sequence shown here is derived from an EMBL/GenBank/DDBJ whole genome shotgun (WGS) entry which is preliminary data.</text>
</comment>
<evidence type="ECO:0000313" key="2">
    <source>
        <dbReference type="Proteomes" id="UP001233999"/>
    </source>
</evidence>
<accession>A0AAD8A8M9</accession>
<name>A0AAD8A8M9_DIPPU</name>
<reference evidence="1" key="2">
    <citation type="submission" date="2023-05" db="EMBL/GenBank/DDBJ databases">
        <authorList>
            <person name="Fouks B."/>
        </authorList>
    </citation>
    <scope>NUCLEOTIDE SEQUENCE</scope>
    <source>
        <strain evidence="1">Stay&amp;Tobe</strain>
        <tissue evidence="1">Testes</tissue>
    </source>
</reference>
<dbReference type="AlphaFoldDB" id="A0AAD8A8M9"/>
<reference evidence="1" key="1">
    <citation type="journal article" date="2023" name="IScience">
        <title>Live-bearing cockroach genome reveals convergent evolutionary mechanisms linked to viviparity in insects and beyond.</title>
        <authorList>
            <person name="Fouks B."/>
            <person name="Harrison M.C."/>
            <person name="Mikhailova A.A."/>
            <person name="Marchal E."/>
            <person name="English S."/>
            <person name="Carruthers M."/>
            <person name="Jennings E.C."/>
            <person name="Chiamaka E.L."/>
            <person name="Frigard R.A."/>
            <person name="Pippel M."/>
            <person name="Attardo G.M."/>
            <person name="Benoit J.B."/>
            <person name="Bornberg-Bauer E."/>
            <person name="Tobe S.S."/>
        </authorList>
    </citation>
    <scope>NUCLEOTIDE SEQUENCE</scope>
    <source>
        <strain evidence="1">Stay&amp;Tobe</strain>
    </source>
</reference>
<feature type="non-terminal residue" evidence="1">
    <location>
        <position position="76"/>
    </location>
</feature>
<dbReference type="EMBL" id="JASPKZ010003044">
    <property type="protein sequence ID" value="KAJ9594484.1"/>
    <property type="molecule type" value="Genomic_DNA"/>
</dbReference>
<proteinExistence type="predicted"/>
<organism evidence="1 2">
    <name type="scientific">Diploptera punctata</name>
    <name type="common">Pacific beetle cockroach</name>
    <dbReference type="NCBI Taxonomy" id="6984"/>
    <lineage>
        <taxon>Eukaryota</taxon>
        <taxon>Metazoa</taxon>
        <taxon>Ecdysozoa</taxon>
        <taxon>Arthropoda</taxon>
        <taxon>Hexapoda</taxon>
        <taxon>Insecta</taxon>
        <taxon>Pterygota</taxon>
        <taxon>Neoptera</taxon>
        <taxon>Polyneoptera</taxon>
        <taxon>Dictyoptera</taxon>
        <taxon>Blattodea</taxon>
        <taxon>Blaberoidea</taxon>
        <taxon>Blaberidae</taxon>
        <taxon>Diplopterinae</taxon>
        <taxon>Diploptera</taxon>
    </lineage>
</organism>
<gene>
    <name evidence="1" type="ORF">L9F63_014096</name>
</gene>
<dbReference type="Proteomes" id="UP001233999">
    <property type="component" value="Unassembled WGS sequence"/>
</dbReference>
<feature type="non-terminal residue" evidence="1">
    <location>
        <position position="1"/>
    </location>
</feature>
<protein>
    <submittedName>
        <fullName evidence="1">Uncharacterized protein</fullName>
    </submittedName>
</protein>
<keyword evidence="2" id="KW-1185">Reference proteome</keyword>
<evidence type="ECO:0000313" key="1">
    <source>
        <dbReference type="EMBL" id="KAJ9594484.1"/>
    </source>
</evidence>